<comment type="caution">
    <text evidence="6">The sequence shown here is derived from an EMBL/GenBank/DDBJ whole genome shotgun (WGS) entry which is preliminary data.</text>
</comment>
<dbReference type="InterPro" id="IPR050109">
    <property type="entry name" value="HTH-type_TetR-like_transc_reg"/>
</dbReference>
<proteinExistence type="predicted"/>
<dbReference type="InterPro" id="IPR001647">
    <property type="entry name" value="HTH_TetR"/>
</dbReference>
<feature type="DNA-binding region" description="H-T-H motif" evidence="4">
    <location>
        <begin position="31"/>
        <end position="50"/>
    </location>
</feature>
<dbReference type="SUPFAM" id="SSF46689">
    <property type="entry name" value="Homeodomain-like"/>
    <property type="match status" value="1"/>
</dbReference>
<dbReference type="InterPro" id="IPR009057">
    <property type="entry name" value="Homeodomain-like_sf"/>
</dbReference>
<organism evidence="6 7">
    <name type="scientific">Leifsonia shinshuensis</name>
    <dbReference type="NCBI Taxonomy" id="150026"/>
    <lineage>
        <taxon>Bacteria</taxon>
        <taxon>Bacillati</taxon>
        <taxon>Actinomycetota</taxon>
        <taxon>Actinomycetes</taxon>
        <taxon>Micrococcales</taxon>
        <taxon>Microbacteriaceae</taxon>
        <taxon>Leifsonia</taxon>
    </lineage>
</organism>
<feature type="domain" description="HTH tetR-type" evidence="5">
    <location>
        <begin position="8"/>
        <end position="68"/>
    </location>
</feature>
<evidence type="ECO:0000313" key="6">
    <source>
        <dbReference type="EMBL" id="NYJ22945.1"/>
    </source>
</evidence>
<evidence type="ECO:0000259" key="5">
    <source>
        <dbReference type="PROSITE" id="PS50977"/>
    </source>
</evidence>
<dbReference type="SUPFAM" id="SSF48498">
    <property type="entry name" value="Tetracyclin repressor-like, C-terminal domain"/>
    <property type="match status" value="1"/>
</dbReference>
<dbReference type="Proteomes" id="UP000578352">
    <property type="component" value="Unassembled WGS sequence"/>
</dbReference>
<gene>
    <name evidence="6" type="ORF">HNR13_001232</name>
</gene>
<dbReference type="GO" id="GO:0003700">
    <property type="term" value="F:DNA-binding transcription factor activity"/>
    <property type="evidence" value="ECO:0007669"/>
    <property type="project" value="TreeGrafter"/>
</dbReference>
<evidence type="ECO:0000256" key="2">
    <source>
        <dbReference type="ARBA" id="ARBA00023125"/>
    </source>
</evidence>
<dbReference type="Gene3D" id="1.10.357.10">
    <property type="entry name" value="Tetracycline Repressor, domain 2"/>
    <property type="match status" value="1"/>
</dbReference>
<dbReference type="PRINTS" id="PR00455">
    <property type="entry name" value="HTHTETR"/>
</dbReference>
<dbReference type="PANTHER" id="PTHR30055:SF234">
    <property type="entry name" value="HTH-TYPE TRANSCRIPTIONAL REGULATOR BETI"/>
    <property type="match status" value="1"/>
</dbReference>
<dbReference type="RefSeq" id="WP_179604934.1">
    <property type="nucleotide sequence ID" value="NZ_BAABEH010000001.1"/>
</dbReference>
<dbReference type="Pfam" id="PF00440">
    <property type="entry name" value="TetR_N"/>
    <property type="match status" value="1"/>
</dbReference>
<dbReference type="InterPro" id="IPR036271">
    <property type="entry name" value="Tet_transcr_reg_TetR-rel_C_sf"/>
</dbReference>
<dbReference type="PANTHER" id="PTHR30055">
    <property type="entry name" value="HTH-TYPE TRANSCRIPTIONAL REGULATOR RUTR"/>
    <property type="match status" value="1"/>
</dbReference>
<evidence type="ECO:0000256" key="4">
    <source>
        <dbReference type="PROSITE-ProRule" id="PRU00335"/>
    </source>
</evidence>
<dbReference type="PROSITE" id="PS50977">
    <property type="entry name" value="HTH_TETR_2"/>
    <property type="match status" value="1"/>
</dbReference>
<evidence type="ECO:0000256" key="3">
    <source>
        <dbReference type="ARBA" id="ARBA00023163"/>
    </source>
</evidence>
<dbReference type="AlphaFoldDB" id="A0A853CWJ0"/>
<evidence type="ECO:0000313" key="7">
    <source>
        <dbReference type="Proteomes" id="UP000578352"/>
    </source>
</evidence>
<keyword evidence="3" id="KW-0804">Transcription</keyword>
<dbReference type="GO" id="GO:0000976">
    <property type="term" value="F:transcription cis-regulatory region binding"/>
    <property type="evidence" value="ECO:0007669"/>
    <property type="project" value="TreeGrafter"/>
</dbReference>
<name>A0A853CWJ0_9MICO</name>
<keyword evidence="1" id="KW-0805">Transcription regulation</keyword>
<reference evidence="6 7" key="1">
    <citation type="submission" date="2020-07" db="EMBL/GenBank/DDBJ databases">
        <title>Sequencing the genomes of 1000 actinobacteria strains.</title>
        <authorList>
            <person name="Klenk H.-P."/>
        </authorList>
    </citation>
    <scope>NUCLEOTIDE SEQUENCE [LARGE SCALE GENOMIC DNA]</scope>
    <source>
        <strain evidence="6 7">DSM 15165</strain>
    </source>
</reference>
<keyword evidence="2 4" id="KW-0238">DNA-binding</keyword>
<accession>A0A853CWJ0</accession>
<dbReference type="EMBL" id="JACCFL010000001">
    <property type="protein sequence ID" value="NYJ22945.1"/>
    <property type="molecule type" value="Genomic_DNA"/>
</dbReference>
<protein>
    <submittedName>
        <fullName evidence="6">AcrR family transcriptional regulator</fullName>
    </submittedName>
</protein>
<sequence length="193" mass="20482">MPRQERAERSRASILDAAADEFDQHGYAGARLERIVERTGLTKGAVYFHFRSKLDLAKALVAEKYGNWPAIVSDIDASGLRGVAAAAELTRRVGAVFASDVRVRAAMALSQTVLPPGPDADPYDNWVGVVAGYLAQEEGALPQGLEPRALAVVAVQGFFGAYMIAAERGRLDGLPADIDRLWSALGAAFAAAA</sequence>
<evidence type="ECO:0000256" key="1">
    <source>
        <dbReference type="ARBA" id="ARBA00023015"/>
    </source>
</evidence>